<dbReference type="PANTHER" id="PTHR39179">
    <property type="entry name" value="SPORE COAT PROTEIN I"/>
    <property type="match status" value="1"/>
</dbReference>
<dbReference type="RefSeq" id="WP_190997401.1">
    <property type="nucleotide sequence ID" value="NZ_JACXSI010000011.1"/>
</dbReference>
<dbReference type="EMBL" id="JACXSI010000011">
    <property type="protein sequence ID" value="MBD3107855.1"/>
    <property type="molecule type" value="Genomic_DNA"/>
</dbReference>
<accession>A0A927H9R0</accession>
<protein>
    <submittedName>
        <fullName evidence="2">Aminoglycoside phosphotransferase family protein</fullName>
    </submittedName>
</protein>
<evidence type="ECO:0000313" key="2">
    <source>
        <dbReference type="EMBL" id="MBD3107855.1"/>
    </source>
</evidence>
<name>A0A927H9R0_9BACI</name>
<keyword evidence="3" id="KW-1185">Reference proteome</keyword>
<gene>
    <name evidence="2" type="ORF">IEO70_05700</name>
</gene>
<organism evidence="2 3">
    <name type="scientific">Peribacillus faecalis</name>
    <dbReference type="NCBI Taxonomy" id="2772559"/>
    <lineage>
        <taxon>Bacteria</taxon>
        <taxon>Bacillati</taxon>
        <taxon>Bacillota</taxon>
        <taxon>Bacilli</taxon>
        <taxon>Bacillales</taxon>
        <taxon>Bacillaceae</taxon>
        <taxon>Peribacillus</taxon>
    </lineage>
</organism>
<dbReference type="Proteomes" id="UP000602076">
    <property type="component" value="Unassembled WGS sequence"/>
</dbReference>
<feature type="domain" description="Aminoglycoside phosphotransferase" evidence="1">
    <location>
        <begin position="35"/>
        <end position="239"/>
    </location>
</feature>
<evidence type="ECO:0000259" key="1">
    <source>
        <dbReference type="Pfam" id="PF01636"/>
    </source>
</evidence>
<dbReference type="InterPro" id="IPR047175">
    <property type="entry name" value="CotS-like"/>
</dbReference>
<evidence type="ECO:0000313" key="3">
    <source>
        <dbReference type="Proteomes" id="UP000602076"/>
    </source>
</evidence>
<dbReference type="GO" id="GO:0042601">
    <property type="term" value="C:endospore-forming forespore"/>
    <property type="evidence" value="ECO:0007669"/>
    <property type="project" value="TreeGrafter"/>
</dbReference>
<dbReference type="AlphaFoldDB" id="A0A927H9R0"/>
<dbReference type="InterPro" id="IPR011009">
    <property type="entry name" value="Kinase-like_dom_sf"/>
</dbReference>
<dbReference type="SUPFAM" id="SSF56112">
    <property type="entry name" value="Protein kinase-like (PK-like)"/>
    <property type="match status" value="1"/>
</dbReference>
<dbReference type="Pfam" id="PF01636">
    <property type="entry name" value="APH"/>
    <property type="match status" value="1"/>
</dbReference>
<reference evidence="2" key="1">
    <citation type="submission" date="2020-09" db="EMBL/GenBank/DDBJ databases">
        <title>Bacillus faecalis sp. nov., a moderately halophilic bacterium isolated from cow faeces.</title>
        <authorList>
            <person name="Jiang L."/>
            <person name="Lee J."/>
        </authorList>
    </citation>
    <scope>NUCLEOTIDE SEQUENCE</scope>
    <source>
        <strain evidence="2">AGMB 02131</strain>
    </source>
</reference>
<dbReference type="Gene3D" id="3.90.1200.10">
    <property type="match status" value="1"/>
</dbReference>
<sequence>MSSRHYSGIRRLESHASASLRRAGIDLRKLQSIRENVMIAQTSAGKFLLKGFSNSKRLENQRKLTKLLRENGFRRTYRFIEELEPFVYDGYIFAWIEFLPSSRKKFSYSSRHSREEGLHLLEEFHRTTQKFYDRIPVSRFNQLDKWRDRFDEFEDNTGVVRKYVSNDIIQTWLKWGKRSLKGLRKYENDLYAEPLCIVHGDVAHHNFFYKEDGSLYLIDFDLISKAPPLIDFLQYSNRIMPDISGSAELWSYEQLRKYKNNKAFLYALLFPTDIFREWNRLIRENDFHNNNYLHSVWLLTVEDFSKRIRMYKEITDLL</sequence>
<proteinExistence type="predicted"/>
<comment type="caution">
    <text evidence="2">The sequence shown here is derived from an EMBL/GenBank/DDBJ whole genome shotgun (WGS) entry which is preliminary data.</text>
</comment>
<dbReference type="InterPro" id="IPR002575">
    <property type="entry name" value="Aminoglycoside_PTrfase"/>
</dbReference>
<dbReference type="PANTHER" id="PTHR39179:SF3">
    <property type="entry name" value="COTS-RELATED PROTEIN"/>
    <property type="match status" value="1"/>
</dbReference>